<dbReference type="RefSeq" id="WP_343872728.1">
    <property type="nucleotide sequence ID" value="NZ_BAAAIX010000009.1"/>
</dbReference>
<comment type="subcellular location">
    <subcellularLocation>
        <location evidence="1">Membrane</location>
        <topology evidence="1">Multi-pass membrane protein</topology>
    </subcellularLocation>
</comment>
<dbReference type="InterPro" id="IPR032808">
    <property type="entry name" value="DoxX"/>
</dbReference>
<evidence type="ECO:0000313" key="6">
    <source>
        <dbReference type="EMBL" id="MFD1889658.1"/>
    </source>
</evidence>
<evidence type="ECO:0000313" key="7">
    <source>
        <dbReference type="Proteomes" id="UP001597326"/>
    </source>
</evidence>
<protein>
    <submittedName>
        <fullName evidence="6">DoxX family protein</fullName>
    </submittedName>
</protein>
<evidence type="ECO:0000256" key="1">
    <source>
        <dbReference type="ARBA" id="ARBA00004141"/>
    </source>
</evidence>
<gene>
    <name evidence="6" type="ORF">ACFSCS_05560</name>
</gene>
<dbReference type="Pfam" id="PF07681">
    <property type="entry name" value="DoxX"/>
    <property type="match status" value="1"/>
</dbReference>
<evidence type="ECO:0000256" key="4">
    <source>
        <dbReference type="ARBA" id="ARBA00023136"/>
    </source>
</evidence>
<proteinExistence type="predicted"/>
<dbReference type="EMBL" id="JBHUFZ010000011">
    <property type="protein sequence ID" value="MFD1889658.1"/>
    <property type="molecule type" value="Genomic_DNA"/>
</dbReference>
<evidence type="ECO:0000256" key="3">
    <source>
        <dbReference type="ARBA" id="ARBA00022989"/>
    </source>
</evidence>
<reference evidence="7" key="1">
    <citation type="journal article" date="2019" name="Int. J. Syst. Evol. Microbiol.">
        <title>The Global Catalogue of Microorganisms (GCM) 10K type strain sequencing project: providing services to taxonomists for standard genome sequencing and annotation.</title>
        <authorList>
            <consortium name="The Broad Institute Genomics Platform"/>
            <consortium name="The Broad Institute Genome Sequencing Center for Infectious Disease"/>
            <person name="Wu L."/>
            <person name="Ma J."/>
        </authorList>
    </citation>
    <scope>NUCLEOTIDE SEQUENCE [LARGE SCALE GENOMIC DNA]</scope>
    <source>
        <strain evidence="7">CAIM 431</strain>
    </source>
</reference>
<organism evidence="6 7">
    <name type="scientific">Luteococcus peritonei</name>
    <dbReference type="NCBI Taxonomy" id="88874"/>
    <lineage>
        <taxon>Bacteria</taxon>
        <taxon>Bacillati</taxon>
        <taxon>Actinomycetota</taxon>
        <taxon>Actinomycetes</taxon>
        <taxon>Propionibacteriales</taxon>
        <taxon>Propionibacteriaceae</taxon>
        <taxon>Luteococcus</taxon>
    </lineage>
</organism>
<feature type="transmembrane region" description="Helical" evidence="5">
    <location>
        <begin position="108"/>
        <end position="126"/>
    </location>
</feature>
<feature type="transmembrane region" description="Helical" evidence="5">
    <location>
        <begin position="78"/>
        <end position="96"/>
    </location>
</feature>
<keyword evidence="2 5" id="KW-0812">Transmembrane</keyword>
<keyword evidence="4 5" id="KW-0472">Membrane</keyword>
<evidence type="ECO:0000256" key="5">
    <source>
        <dbReference type="SAM" id="Phobius"/>
    </source>
</evidence>
<evidence type="ECO:0000256" key="2">
    <source>
        <dbReference type="ARBA" id="ARBA00022692"/>
    </source>
</evidence>
<sequence>MINPVKFVARGLLASVFIGGGMNQLKNPAALGPVVERAKEKYGVDLPVDGKDLVTANGAGMVAAGTAMALGIMPRTSALALAGLLVPTNVVGHPFWEQTDPGKKMHESSSFMANAAIIGGLLMVAMDRRKK</sequence>
<comment type="caution">
    <text evidence="6">The sequence shown here is derived from an EMBL/GenBank/DDBJ whole genome shotgun (WGS) entry which is preliminary data.</text>
</comment>
<keyword evidence="7" id="KW-1185">Reference proteome</keyword>
<accession>A0ABW4RVK5</accession>
<name>A0ABW4RVK5_9ACTN</name>
<keyword evidence="3 5" id="KW-1133">Transmembrane helix</keyword>
<dbReference type="Proteomes" id="UP001597326">
    <property type="component" value="Unassembled WGS sequence"/>
</dbReference>